<protein>
    <submittedName>
        <fullName evidence="3">Ectoine/hydroxyectoine ABC transporter substrate-binding protein EhuB</fullName>
    </submittedName>
</protein>
<dbReference type="STRING" id="877500.GCA_000935065_01229"/>
<dbReference type="SMART" id="SM00062">
    <property type="entry name" value="PBPb"/>
    <property type="match status" value="1"/>
</dbReference>
<dbReference type="PANTHER" id="PTHR35936">
    <property type="entry name" value="MEMBRANE-BOUND LYTIC MUREIN TRANSGLYCOSYLASE F"/>
    <property type="match status" value="1"/>
</dbReference>
<dbReference type="RefSeq" id="WP_129082749.1">
    <property type="nucleotide sequence ID" value="NZ_CP041070.1"/>
</dbReference>
<proteinExistence type="predicted"/>
<dbReference type="OrthoDB" id="9768183at2"/>
<sequence>MKKISILLFFLLITNVFGEDALSKYQKSKTITIGFANEIPYGYKDANGELKGEAPTVALAILKKLGITNVKAVVTEFGSLIPGLKAGRFDMISAGMYITPKRCRQVLFSNPTYAIGESFLVKKGNPKNLHSFEDVAKNDSIKLGVMAGAIESTYAKETGIKRSQTINFPDYPSGLAALKTGRIDALAGTHLTMLELAKKEASVQQALPFKDPIIDGKEVKGYGAFGFRRNEPSMKKAFDKELAKYLGTKEHIEAVSVYGFGKATLTNGKTSQELCGK</sequence>
<keyword evidence="4" id="KW-1185">Reference proteome</keyword>
<dbReference type="CDD" id="cd01002">
    <property type="entry name" value="PBP2_Ehub_like"/>
    <property type="match status" value="1"/>
</dbReference>
<dbReference type="InterPro" id="IPR014337">
    <property type="entry name" value="Ectoine_EhuB"/>
</dbReference>
<dbReference type="GO" id="GO:0051470">
    <property type="term" value="P:ectoine transmembrane transport"/>
    <property type="evidence" value="ECO:0007669"/>
    <property type="project" value="InterPro"/>
</dbReference>
<evidence type="ECO:0000259" key="2">
    <source>
        <dbReference type="SMART" id="SM00062"/>
    </source>
</evidence>
<evidence type="ECO:0000313" key="4">
    <source>
        <dbReference type="Proteomes" id="UP000290191"/>
    </source>
</evidence>
<dbReference type="Proteomes" id="UP000290191">
    <property type="component" value="Unassembled WGS sequence"/>
</dbReference>
<keyword evidence="1" id="KW-0732">Signal</keyword>
<dbReference type="SUPFAM" id="SSF53850">
    <property type="entry name" value="Periplasmic binding protein-like II"/>
    <property type="match status" value="1"/>
</dbReference>
<dbReference type="InterPro" id="IPR001638">
    <property type="entry name" value="Solute-binding_3/MltF_N"/>
</dbReference>
<dbReference type="AlphaFoldDB" id="A0A4Q0Y0R5"/>
<feature type="domain" description="Solute-binding protein family 3/N-terminal" evidence="2">
    <location>
        <begin position="30"/>
        <end position="255"/>
    </location>
</feature>
<accession>A0A4Q0Y0R5</accession>
<organism evidence="3 4">
    <name type="scientific">Halarcobacter anaerophilus</name>
    <dbReference type="NCBI Taxonomy" id="877500"/>
    <lineage>
        <taxon>Bacteria</taxon>
        <taxon>Pseudomonadati</taxon>
        <taxon>Campylobacterota</taxon>
        <taxon>Epsilonproteobacteria</taxon>
        <taxon>Campylobacterales</taxon>
        <taxon>Arcobacteraceae</taxon>
        <taxon>Halarcobacter</taxon>
    </lineage>
</organism>
<evidence type="ECO:0000256" key="1">
    <source>
        <dbReference type="ARBA" id="ARBA00022729"/>
    </source>
</evidence>
<gene>
    <name evidence="3" type="primary">ehuB</name>
    <name evidence="3" type="ORF">CRV06_12520</name>
</gene>
<dbReference type="Pfam" id="PF00497">
    <property type="entry name" value="SBP_bac_3"/>
    <property type="match status" value="1"/>
</dbReference>
<dbReference type="GO" id="GO:0033294">
    <property type="term" value="F:ectoine binding"/>
    <property type="evidence" value="ECO:0007669"/>
    <property type="project" value="InterPro"/>
</dbReference>
<dbReference type="EMBL" id="PDKO01000012">
    <property type="protein sequence ID" value="RXJ61811.1"/>
    <property type="molecule type" value="Genomic_DNA"/>
</dbReference>
<dbReference type="Gene3D" id="3.40.190.10">
    <property type="entry name" value="Periplasmic binding protein-like II"/>
    <property type="match status" value="2"/>
</dbReference>
<dbReference type="PANTHER" id="PTHR35936:SF17">
    <property type="entry name" value="ARGININE-BINDING EXTRACELLULAR PROTEIN ARTP"/>
    <property type="match status" value="1"/>
</dbReference>
<reference evidence="3 4" key="1">
    <citation type="submission" date="2017-10" db="EMBL/GenBank/DDBJ databases">
        <title>Genomics of the genus Arcobacter.</title>
        <authorList>
            <person name="Perez-Cataluna A."/>
            <person name="Figueras M.J."/>
        </authorList>
    </citation>
    <scope>NUCLEOTIDE SEQUENCE [LARGE SCALE GENOMIC DNA]</scope>
    <source>
        <strain evidence="3 4">DSM 24636</strain>
    </source>
</reference>
<dbReference type="NCBIfam" id="TIGR02995">
    <property type="entry name" value="ectoine_ehuB"/>
    <property type="match status" value="1"/>
</dbReference>
<evidence type="ECO:0000313" key="3">
    <source>
        <dbReference type="EMBL" id="RXJ61811.1"/>
    </source>
</evidence>
<comment type="caution">
    <text evidence="3">The sequence shown here is derived from an EMBL/GenBank/DDBJ whole genome shotgun (WGS) entry which is preliminary data.</text>
</comment>
<name>A0A4Q0Y0R5_9BACT</name>